<evidence type="ECO:0000259" key="7">
    <source>
        <dbReference type="PROSITE" id="PS51078"/>
    </source>
</evidence>
<sequence length="225" mass="23925">MSSTLQTLDRGLLALKIVSEHNEGISIAKLAEELEVHRAIAYRIVATLESHALLTRTQGGTLRLGAGITLLASRFEPQLHAVALPLLKTLAKATRATAFISLSQGEECMVTLVAEPEEGMLRVGYRVGSRHPLTQGAAGIAILAGRAPKEEDSPEVRQARADGYSLTRGQLQRGAVGVASHIPTTRSGIGMEACVGVVAMDDLDSERAIREVKTCAKQLAELIGQ</sequence>
<dbReference type="GO" id="GO:0003677">
    <property type="term" value="F:DNA binding"/>
    <property type="evidence" value="ECO:0007669"/>
    <property type="project" value="UniProtKB-KW"/>
</dbReference>
<dbReference type="OrthoDB" id="6057486at2"/>
<dbReference type="EMBL" id="RZHG01000014">
    <property type="protein sequence ID" value="RUR31855.1"/>
    <property type="molecule type" value="Genomic_DNA"/>
</dbReference>
<evidence type="ECO:0000256" key="2">
    <source>
        <dbReference type="ARBA" id="ARBA00023125"/>
    </source>
</evidence>
<feature type="domain" description="HTH iclR-type" evidence="6">
    <location>
        <begin position="5"/>
        <end position="66"/>
    </location>
</feature>
<evidence type="ECO:0000259" key="6">
    <source>
        <dbReference type="PROSITE" id="PS51077"/>
    </source>
</evidence>
<dbReference type="InterPro" id="IPR005471">
    <property type="entry name" value="Tscrpt_reg_IclR_N"/>
</dbReference>
<dbReference type="PROSITE" id="PS51078">
    <property type="entry name" value="ICLR_ED"/>
    <property type="match status" value="1"/>
</dbReference>
<dbReference type="InterPro" id="IPR036390">
    <property type="entry name" value="WH_DNA-bd_sf"/>
</dbReference>
<dbReference type="RefSeq" id="WP_126946128.1">
    <property type="nucleotide sequence ID" value="NZ_RZHG01000014.1"/>
</dbReference>
<dbReference type="InterPro" id="IPR050707">
    <property type="entry name" value="HTH_MetabolicPath_Reg"/>
</dbReference>
<evidence type="ECO:0000313" key="9">
    <source>
        <dbReference type="Proteomes" id="UP000287336"/>
    </source>
</evidence>
<keyword evidence="3" id="KW-0804">Transcription</keyword>
<dbReference type="PANTHER" id="PTHR30136">
    <property type="entry name" value="HELIX-TURN-HELIX TRANSCRIPTIONAL REGULATOR, ICLR FAMILY"/>
    <property type="match status" value="1"/>
</dbReference>
<dbReference type="Gene3D" id="3.30.450.40">
    <property type="match status" value="1"/>
</dbReference>
<keyword evidence="9" id="KW-1185">Reference proteome</keyword>
<comment type="caution">
    <text evidence="8">The sequence shown here is derived from an EMBL/GenBank/DDBJ whole genome shotgun (WGS) entry which is preliminary data.</text>
</comment>
<dbReference type="SUPFAM" id="SSF46785">
    <property type="entry name" value="Winged helix' DNA-binding domain"/>
    <property type="match status" value="1"/>
</dbReference>
<keyword evidence="1" id="KW-0805">Transcription regulation</keyword>
<dbReference type="Gene3D" id="1.10.10.10">
    <property type="entry name" value="Winged helix-like DNA-binding domain superfamily/Winged helix DNA-binding domain"/>
    <property type="match status" value="1"/>
</dbReference>
<dbReference type="InterPro" id="IPR029016">
    <property type="entry name" value="GAF-like_dom_sf"/>
</dbReference>
<dbReference type="SUPFAM" id="SSF55781">
    <property type="entry name" value="GAF domain-like"/>
    <property type="match status" value="1"/>
</dbReference>
<dbReference type="InterPro" id="IPR014757">
    <property type="entry name" value="Tscrpt_reg_IclR_C"/>
</dbReference>
<gene>
    <name evidence="8" type="ORF">ELY33_07285</name>
</gene>
<dbReference type="PROSITE" id="PS51077">
    <property type="entry name" value="HTH_ICLR"/>
    <property type="match status" value="1"/>
</dbReference>
<dbReference type="GO" id="GO:0045892">
    <property type="term" value="P:negative regulation of DNA-templated transcription"/>
    <property type="evidence" value="ECO:0007669"/>
    <property type="project" value="TreeGrafter"/>
</dbReference>
<protein>
    <recommendedName>
        <fullName evidence="4">HTH-type transcriptional repressor AllR</fullName>
    </recommendedName>
    <alternativeName>
        <fullName evidence="5">Negative regulator of allantoin and glyoxylate utilization operons</fullName>
    </alternativeName>
</protein>
<keyword evidence="2" id="KW-0238">DNA-binding</keyword>
<evidence type="ECO:0000256" key="3">
    <source>
        <dbReference type="ARBA" id="ARBA00023163"/>
    </source>
</evidence>
<name>A0A433KQJ8_9GAMM</name>
<dbReference type="PANTHER" id="PTHR30136:SF24">
    <property type="entry name" value="HTH-TYPE TRANSCRIPTIONAL REPRESSOR ALLR"/>
    <property type="match status" value="1"/>
</dbReference>
<accession>A0A433KQJ8</accession>
<dbReference type="Pfam" id="PF09339">
    <property type="entry name" value="HTH_IclR"/>
    <property type="match status" value="1"/>
</dbReference>
<evidence type="ECO:0000256" key="4">
    <source>
        <dbReference type="ARBA" id="ARBA00040379"/>
    </source>
</evidence>
<evidence type="ECO:0000256" key="1">
    <source>
        <dbReference type="ARBA" id="ARBA00023015"/>
    </source>
</evidence>
<organism evidence="8 9">
    <name type="scientific">Vreelandella andesensis</name>
    <dbReference type="NCBI Taxonomy" id="447567"/>
    <lineage>
        <taxon>Bacteria</taxon>
        <taxon>Pseudomonadati</taxon>
        <taxon>Pseudomonadota</taxon>
        <taxon>Gammaproteobacteria</taxon>
        <taxon>Oceanospirillales</taxon>
        <taxon>Halomonadaceae</taxon>
        <taxon>Vreelandella</taxon>
    </lineage>
</organism>
<dbReference type="GO" id="GO:0003700">
    <property type="term" value="F:DNA-binding transcription factor activity"/>
    <property type="evidence" value="ECO:0007669"/>
    <property type="project" value="TreeGrafter"/>
</dbReference>
<dbReference type="Proteomes" id="UP000287336">
    <property type="component" value="Unassembled WGS sequence"/>
</dbReference>
<evidence type="ECO:0000256" key="5">
    <source>
        <dbReference type="ARBA" id="ARBA00042627"/>
    </source>
</evidence>
<proteinExistence type="predicted"/>
<evidence type="ECO:0000313" key="8">
    <source>
        <dbReference type="EMBL" id="RUR31855.1"/>
    </source>
</evidence>
<reference evidence="8 9" key="1">
    <citation type="submission" date="2018-12" db="EMBL/GenBank/DDBJ databases">
        <title>three novel Halomonas strain isolated from plants.</title>
        <authorList>
            <person name="Sun C."/>
        </authorList>
    </citation>
    <scope>NUCLEOTIDE SEQUENCE [LARGE SCALE GENOMIC DNA]</scope>
    <source>
        <strain evidence="8 9">DSM 19434</strain>
    </source>
</reference>
<feature type="domain" description="IclR-ED" evidence="7">
    <location>
        <begin position="60"/>
        <end position="225"/>
    </location>
</feature>
<dbReference type="SMART" id="SM00346">
    <property type="entry name" value="HTH_ICLR"/>
    <property type="match status" value="1"/>
</dbReference>
<dbReference type="AlphaFoldDB" id="A0A433KQJ8"/>
<dbReference type="InterPro" id="IPR036388">
    <property type="entry name" value="WH-like_DNA-bd_sf"/>
</dbReference>